<reference evidence="1 2" key="1">
    <citation type="journal article" date="2019" name="Commun. Biol.">
        <title>The bagworm genome reveals a unique fibroin gene that provides high tensile strength.</title>
        <authorList>
            <person name="Kono N."/>
            <person name="Nakamura H."/>
            <person name="Ohtoshi R."/>
            <person name="Tomita M."/>
            <person name="Numata K."/>
            <person name="Arakawa K."/>
        </authorList>
    </citation>
    <scope>NUCLEOTIDE SEQUENCE [LARGE SCALE GENOMIC DNA]</scope>
</reference>
<name>A0A4C1V3S0_EUMVA</name>
<gene>
    <name evidence="1" type="ORF">EVAR_6769_1</name>
</gene>
<protein>
    <submittedName>
        <fullName evidence="1">Uncharacterized protein</fullName>
    </submittedName>
</protein>
<dbReference type="AlphaFoldDB" id="A0A4C1V3S0"/>
<comment type="caution">
    <text evidence="1">The sequence shown here is derived from an EMBL/GenBank/DDBJ whole genome shotgun (WGS) entry which is preliminary data.</text>
</comment>
<proteinExistence type="predicted"/>
<dbReference type="Proteomes" id="UP000299102">
    <property type="component" value="Unassembled WGS sequence"/>
</dbReference>
<evidence type="ECO:0000313" key="1">
    <source>
        <dbReference type="EMBL" id="GBP33421.1"/>
    </source>
</evidence>
<sequence>MPGYLKNDDSQESEVKRRDGHRTHLIRVFFSLEILNPKKVTSLLKRVLVIRAGWRAHAAVNPEHLLRSISLRRQNYLTPRRFAAARPHLTGSTYAPLAGSAVAVTSGVLRAPPRPRRPPTGTSSSSVKLRLLTPLATTVVPQTSAVPASSRSREPLSRCHELCFSGCSSYSPAV</sequence>
<organism evidence="1 2">
    <name type="scientific">Eumeta variegata</name>
    <name type="common">Bagworm moth</name>
    <name type="synonym">Eumeta japonica</name>
    <dbReference type="NCBI Taxonomy" id="151549"/>
    <lineage>
        <taxon>Eukaryota</taxon>
        <taxon>Metazoa</taxon>
        <taxon>Ecdysozoa</taxon>
        <taxon>Arthropoda</taxon>
        <taxon>Hexapoda</taxon>
        <taxon>Insecta</taxon>
        <taxon>Pterygota</taxon>
        <taxon>Neoptera</taxon>
        <taxon>Endopterygota</taxon>
        <taxon>Lepidoptera</taxon>
        <taxon>Glossata</taxon>
        <taxon>Ditrysia</taxon>
        <taxon>Tineoidea</taxon>
        <taxon>Psychidae</taxon>
        <taxon>Oiketicinae</taxon>
        <taxon>Eumeta</taxon>
    </lineage>
</organism>
<keyword evidence="2" id="KW-1185">Reference proteome</keyword>
<dbReference type="EMBL" id="BGZK01000273">
    <property type="protein sequence ID" value="GBP33421.1"/>
    <property type="molecule type" value="Genomic_DNA"/>
</dbReference>
<evidence type="ECO:0000313" key="2">
    <source>
        <dbReference type="Proteomes" id="UP000299102"/>
    </source>
</evidence>
<accession>A0A4C1V3S0</accession>